<dbReference type="Pfam" id="PF00361">
    <property type="entry name" value="Proton_antipo_M"/>
    <property type="match status" value="1"/>
</dbReference>
<feature type="transmembrane region" description="Helical" evidence="10">
    <location>
        <begin position="623"/>
        <end position="641"/>
    </location>
</feature>
<feature type="domain" description="MrpA C-terminal/MbhD" evidence="13">
    <location>
        <begin position="605"/>
        <end position="670"/>
    </location>
</feature>
<evidence type="ECO:0000256" key="3">
    <source>
        <dbReference type="ARBA" id="ARBA00022449"/>
    </source>
</evidence>
<comment type="subcellular location">
    <subcellularLocation>
        <location evidence="1">Cell membrane</location>
        <topology evidence="1">Multi-pass membrane protein</topology>
    </subcellularLocation>
    <subcellularLocation>
        <location evidence="9">Membrane</location>
        <topology evidence="9">Multi-pass membrane protein</topology>
    </subcellularLocation>
</comment>
<evidence type="ECO:0000256" key="7">
    <source>
        <dbReference type="ARBA" id="ARBA00023065"/>
    </source>
</evidence>
<feature type="transmembrane region" description="Helical" evidence="10">
    <location>
        <begin position="596"/>
        <end position="616"/>
    </location>
</feature>
<evidence type="ECO:0000256" key="9">
    <source>
        <dbReference type="RuleBase" id="RU000320"/>
    </source>
</evidence>
<evidence type="ECO:0000256" key="10">
    <source>
        <dbReference type="SAM" id="Phobius"/>
    </source>
</evidence>
<dbReference type="PRINTS" id="PR01434">
    <property type="entry name" value="NADHDHGNASE5"/>
</dbReference>
<evidence type="ECO:0000313" key="15">
    <source>
        <dbReference type="EMBL" id="MCP9198947.1"/>
    </source>
</evidence>
<name>A0A9X2I400_9FLAO</name>
<dbReference type="GO" id="GO:0015297">
    <property type="term" value="F:antiporter activity"/>
    <property type="evidence" value="ECO:0007669"/>
    <property type="project" value="UniProtKB-KW"/>
</dbReference>
<feature type="transmembrane region" description="Helical" evidence="10">
    <location>
        <begin position="362"/>
        <end position="381"/>
    </location>
</feature>
<feature type="transmembrane region" description="Helical" evidence="10">
    <location>
        <begin position="445"/>
        <end position="468"/>
    </location>
</feature>
<dbReference type="PANTHER" id="PTHR43373">
    <property type="entry name" value="NA(+)/H(+) ANTIPORTER SUBUNIT"/>
    <property type="match status" value="1"/>
</dbReference>
<dbReference type="GO" id="GO:0006811">
    <property type="term" value="P:monoatomic ion transport"/>
    <property type="evidence" value="ECO:0007669"/>
    <property type="project" value="UniProtKB-KW"/>
</dbReference>
<feature type="transmembrane region" description="Helical" evidence="10">
    <location>
        <begin position="564"/>
        <end position="581"/>
    </location>
</feature>
<evidence type="ECO:0000259" key="11">
    <source>
        <dbReference type="Pfam" id="PF00361"/>
    </source>
</evidence>
<dbReference type="NCBIfam" id="NF009287">
    <property type="entry name" value="PRK12647.1"/>
    <property type="match status" value="1"/>
</dbReference>
<dbReference type="InterPro" id="IPR001516">
    <property type="entry name" value="Proton_antipo_N"/>
</dbReference>
<accession>A0A9X2I400</accession>
<feature type="domain" description="NADH:quinone oxidoreductase/Mrp antiporter transmembrane" evidence="11">
    <location>
        <begin position="124"/>
        <end position="413"/>
    </location>
</feature>
<dbReference type="Proteomes" id="UP001155280">
    <property type="component" value="Unassembled WGS sequence"/>
</dbReference>
<keyword evidence="7" id="KW-0406">Ion transport</keyword>
<evidence type="ECO:0000259" key="13">
    <source>
        <dbReference type="Pfam" id="PF13244"/>
    </source>
</evidence>
<dbReference type="InterPro" id="IPR046806">
    <property type="entry name" value="MrpA_C/MbhE"/>
</dbReference>
<feature type="transmembrane region" description="Helical" evidence="10">
    <location>
        <begin position="159"/>
        <end position="178"/>
    </location>
</feature>
<feature type="transmembrane region" description="Helical" evidence="10">
    <location>
        <begin position="647"/>
        <end position="665"/>
    </location>
</feature>
<feature type="transmembrane region" description="Helical" evidence="10">
    <location>
        <begin position="268"/>
        <end position="289"/>
    </location>
</feature>
<evidence type="ECO:0000313" key="16">
    <source>
        <dbReference type="Proteomes" id="UP001155280"/>
    </source>
</evidence>
<feature type="transmembrane region" description="Helical" evidence="10">
    <location>
        <begin position="320"/>
        <end position="341"/>
    </location>
</feature>
<feature type="transmembrane region" description="Helical" evidence="10">
    <location>
        <begin position="401"/>
        <end position="424"/>
    </location>
</feature>
<feature type="transmembrane region" description="Helical" evidence="10">
    <location>
        <begin position="685"/>
        <end position="703"/>
    </location>
</feature>
<sequence>MLTAILTGFLFSIFLVFAGKFFKGKLSLLASIIPLGLFLYFTQFILPVSNGEVFLKTYQWIPSFGVDLGFKLDGLSLLFSLLITGIGFLVFFYTSSYLKGHEYLDRFYGYLASFMGAMLGLVLSDNMITLFVFWELTSISSFFLIGFNNTNPASRKSALTALGITGIGGLFLLAGALLLNTMTGTYSISEMLSMQDAITGHEFYFLAVLFIFGAAFTKSAQFPFHFWLPGAMKAPTPVSTYLHSATMVKAGVYLLMRFTPVLGGEDLWNISLIAVGGVTMLYSAIHTLFRTDLKGILAYSTISALGILVFLTGLGTQEAFLAAAVFIIVHALYKATLFLVTGIIDHQTHTRDVTRLAGLNKIMLPVGIAGILAAISSAGIPPTIGFLGKELTYEATLHSEMLAIILIIAIVITKILLLYAGFVAGIKPFTGKLPQEHENVKKPGFILWFPPVLLAILGIVFGVAPFIIESSLVKPVVEAMGADASEIHLALWHGFNLVFILSLITIATGIALYFFVKPSAKLESKAARFDNISPESLLVRFNKVFIDISYFWTGFFQNGYLRNYISIIILFLVVLVGYILFGNTNFVIDYHSLSRLTIYEIGTTLILIGGIFYTVFTQSRLSAVVGMGVVGLAICLIFVIYSAPDLAMTQFSIDTLTVILFVLVLYKLPKYLKLSDYKTRVRDGILSSIFGILITTLALEVLAEPVNKNVSEFYAQNAYLEAHGKNVVNVILVDFRGADTLIEISVLSIAAVGVFGLMKLRLKMADRKRYQDK</sequence>
<keyword evidence="3" id="KW-0050">Antiport</keyword>
<dbReference type="InterPro" id="IPR050616">
    <property type="entry name" value="CPA3_Na-H_Antiporter_A"/>
</dbReference>
<feature type="transmembrane region" description="Helical" evidence="10">
    <location>
        <begin position="107"/>
        <end position="124"/>
    </location>
</feature>
<feature type="domain" description="MrpA C-terminal/MbhE" evidence="14">
    <location>
        <begin position="680"/>
        <end position="759"/>
    </location>
</feature>
<dbReference type="Pfam" id="PF20501">
    <property type="entry name" value="MbhE"/>
    <property type="match status" value="1"/>
</dbReference>
<feature type="domain" description="NADH-Ubiquinone oxidoreductase (complex I) chain 5 N-terminal" evidence="12">
    <location>
        <begin position="61"/>
        <end position="108"/>
    </location>
</feature>
<keyword evidence="6 10" id="KW-1133">Transmembrane helix</keyword>
<evidence type="ECO:0000256" key="6">
    <source>
        <dbReference type="ARBA" id="ARBA00022989"/>
    </source>
</evidence>
<keyword evidence="5 9" id="KW-0812">Transmembrane</keyword>
<evidence type="ECO:0000256" key="5">
    <source>
        <dbReference type="ARBA" id="ARBA00022692"/>
    </source>
</evidence>
<evidence type="ECO:0000259" key="14">
    <source>
        <dbReference type="Pfam" id="PF20501"/>
    </source>
</evidence>
<evidence type="ECO:0000259" key="12">
    <source>
        <dbReference type="Pfam" id="PF00662"/>
    </source>
</evidence>
<feature type="transmembrane region" description="Helical" evidence="10">
    <location>
        <begin position="741"/>
        <end position="760"/>
    </location>
</feature>
<comment type="caution">
    <text evidence="15">The sequence shown here is derived from an EMBL/GenBank/DDBJ whole genome shotgun (WGS) entry which is preliminary data.</text>
</comment>
<feature type="transmembrane region" description="Helical" evidence="10">
    <location>
        <begin position="28"/>
        <end position="46"/>
    </location>
</feature>
<evidence type="ECO:0000256" key="4">
    <source>
        <dbReference type="ARBA" id="ARBA00022475"/>
    </source>
</evidence>
<dbReference type="Pfam" id="PF00662">
    <property type="entry name" value="Proton_antipo_N"/>
    <property type="match status" value="1"/>
</dbReference>
<protein>
    <submittedName>
        <fullName evidence="15">Monovalent cation/H+ antiporter subunit A</fullName>
    </submittedName>
</protein>
<keyword evidence="8 10" id="KW-0472">Membrane</keyword>
<dbReference type="PANTHER" id="PTHR43373:SF1">
    <property type="entry name" value="NA(+)_H(+) ANTIPORTER SUBUNIT A"/>
    <property type="match status" value="1"/>
</dbReference>
<dbReference type="AlphaFoldDB" id="A0A9X2I400"/>
<feature type="transmembrane region" description="Helical" evidence="10">
    <location>
        <begin position="198"/>
        <end position="217"/>
    </location>
</feature>
<gene>
    <name evidence="15" type="ORF">MKO06_03445</name>
</gene>
<feature type="transmembrane region" description="Helical" evidence="10">
    <location>
        <begin position="495"/>
        <end position="516"/>
    </location>
</feature>
<keyword evidence="2" id="KW-0813">Transport</keyword>
<feature type="transmembrane region" description="Helical" evidence="10">
    <location>
        <begin position="76"/>
        <end position="95"/>
    </location>
</feature>
<feature type="transmembrane region" description="Helical" evidence="10">
    <location>
        <begin position="296"/>
        <end position="314"/>
    </location>
</feature>
<dbReference type="InterPro" id="IPR001750">
    <property type="entry name" value="ND/Mrp_TM"/>
</dbReference>
<evidence type="ECO:0000256" key="8">
    <source>
        <dbReference type="ARBA" id="ARBA00023136"/>
    </source>
</evidence>
<dbReference type="EMBL" id="JANCNS010000001">
    <property type="protein sequence ID" value="MCP9198947.1"/>
    <property type="molecule type" value="Genomic_DNA"/>
</dbReference>
<organism evidence="15 16">
    <name type="scientific">Christiangramia oceanisediminis</name>
    <dbReference type="NCBI Taxonomy" id="2920386"/>
    <lineage>
        <taxon>Bacteria</taxon>
        <taxon>Pseudomonadati</taxon>
        <taxon>Bacteroidota</taxon>
        <taxon>Flavobacteriia</taxon>
        <taxon>Flavobacteriales</taxon>
        <taxon>Flavobacteriaceae</taxon>
        <taxon>Christiangramia</taxon>
    </lineage>
</organism>
<evidence type="ECO:0000256" key="1">
    <source>
        <dbReference type="ARBA" id="ARBA00004651"/>
    </source>
</evidence>
<reference evidence="15" key="1">
    <citation type="submission" date="2022-07" db="EMBL/GenBank/DDBJ databases">
        <title>Gramela sediminis sp. nov., isolated from deep-sea sediment of the Indian Ocean.</title>
        <authorList>
            <person name="Shi H."/>
        </authorList>
    </citation>
    <scope>NUCLEOTIDE SEQUENCE</scope>
    <source>
        <strain evidence="15">GC03-9</strain>
    </source>
</reference>
<dbReference type="RefSeq" id="WP_241550944.1">
    <property type="nucleotide sequence ID" value="NZ_JANCNS010000001.1"/>
</dbReference>
<dbReference type="InterPro" id="IPR025383">
    <property type="entry name" value="MrpA_C/MbhD"/>
</dbReference>
<keyword evidence="4" id="KW-1003">Cell membrane</keyword>
<keyword evidence="16" id="KW-1185">Reference proteome</keyword>
<dbReference type="GO" id="GO:0005886">
    <property type="term" value="C:plasma membrane"/>
    <property type="evidence" value="ECO:0007669"/>
    <property type="project" value="UniProtKB-SubCell"/>
</dbReference>
<evidence type="ECO:0000256" key="2">
    <source>
        <dbReference type="ARBA" id="ARBA00022448"/>
    </source>
</evidence>
<dbReference type="Pfam" id="PF13244">
    <property type="entry name" value="MbhD"/>
    <property type="match status" value="1"/>
</dbReference>
<proteinExistence type="predicted"/>